<dbReference type="GO" id="GO:0015276">
    <property type="term" value="F:ligand-gated monoatomic ion channel activity"/>
    <property type="evidence" value="ECO:0007669"/>
    <property type="project" value="InterPro"/>
</dbReference>
<comment type="caution">
    <text evidence="22">The sequence shown here is derived from an EMBL/GenBank/DDBJ whole genome shotgun (WGS) entry which is preliminary data.</text>
</comment>
<keyword evidence="14" id="KW-0407">Ion channel</keyword>
<dbReference type="InterPro" id="IPR001320">
    <property type="entry name" value="Iontro_rcpt_C"/>
</dbReference>
<comment type="subcellular location">
    <subcellularLocation>
        <location evidence="1">Cell membrane</location>
        <topology evidence="1">Multi-pass membrane protein</topology>
    </subcellularLocation>
    <subcellularLocation>
        <location evidence="15">Postsynaptic cell membrane</location>
    </subcellularLocation>
</comment>
<protein>
    <recommendedName>
        <fullName evidence="24">Glutamate receptor</fullName>
    </recommendedName>
</protein>
<evidence type="ECO:0000313" key="23">
    <source>
        <dbReference type="Proteomes" id="UP001159428"/>
    </source>
</evidence>
<gene>
    <name evidence="22" type="ORF">PMEA_00020730</name>
</gene>
<keyword evidence="11" id="KW-0325">Glycoprotein</keyword>
<feature type="binding site" evidence="16">
    <location>
        <position position="644"/>
    </location>
    <ligand>
        <name>L-glutamate</name>
        <dbReference type="ChEBI" id="CHEBI:29985"/>
    </ligand>
</feature>
<dbReference type="GO" id="GO:0045211">
    <property type="term" value="C:postsynaptic membrane"/>
    <property type="evidence" value="ECO:0007669"/>
    <property type="project" value="UniProtKB-SubCell"/>
</dbReference>
<feature type="transmembrane region" description="Helical" evidence="19">
    <location>
        <begin position="511"/>
        <end position="531"/>
    </location>
</feature>
<dbReference type="Gene3D" id="3.40.50.2300">
    <property type="match status" value="1"/>
</dbReference>
<dbReference type="Pfam" id="PF01094">
    <property type="entry name" value="ANF_receptor"/>
    <property type="match status" value="1"/>
</dbReference>
<evidence type="ECO:0000256" key="8">
    <source>
        <dbReference type="ARBA" id="ARBA00023065"/>
    </source>
</evidence>
<evidence type="ECO:0000256" key="2">
    <source>
        <dbReference type="ARBA" id="ARBA00022448"/>
    </source>
</evidence>
<evidence type="ECO:0000256" key="18">
    <source>
        <dbReference type="PIRSR" id="PIRSR601508-3"/>
    </source>
</evidence>
<feature type="disulfide bond" evidence="18">
    <location>
        <begin position="704"/>
        <end position="758"/>
    </location>
</feature>
<dbReference type="FunFam" id="3.40.190.10:FF:000078">
    <property type="entry name" value="glutamate receptor ionotropic, NMDA 3B"/>
    <property type="match status" value="1"/>
</dbReference>
<reference evidence="22 23" key="1">
    <citation type="submission" date="2022-05" db="EMBL/GenBank/DDBJ databases">
        <authorList>
            <consortium name="Genoscope - CEA"/>
            <person name="William W."/>
        </authorList>
    </citation>
    <scope>NUCLEOTIDE SEQUENCE [LARGE SCALE GENOMIC DNA]</scope>
</reference>
<feature type="site" description="Crucial to convey clamshell closure to channel opening" evidence="17">
    <location>
        <position position="615"/>
    </location>
</feature>
<name>A0AAU9XCM1_9CNID</name>
<keyword evidence="2" id="KW-0813">Transport</keyword>
<evidence type="ECO:0000256" key="12">
    <source>
        <dbReference type="ARBA" id="ARBA00023257"/>
    </source>
</evidence>
<sequence>MQRFMNDHKNSSDLSFKLIRYNRMISDILSLDQVMDLNYNQSSSLHVAIFVHISSHELALASILENSDILTVGLFQTNGMSRTQENPAAFTRVASPSMIHYACTIRDLIQKMGWRTLSFVLSADLEGRVLSDALLISSRELKWNILYTAWLSGNKNVTELQSYIKRVMSNLSDAVIVHVRDSYNDDLFRIVQAQGVSHLKASWVLTDIAALGVSDNEVLPTGFIRISPWKSPQHDFMEDALYDVFQLITKSVTSTVAKTAGGDTSVEQSAQKTPTEFQTVKEMKKKLKDIFFPGKSSLFEDPELSKGPFATMGIFNLQEDVYGSKHWVSVGLRTYSGMALETFYAPNGYHVSPSVTVPRPIVRVPVVSYPSWVEAEMPQDTSESNISCMKRGYMCWNKTDTGVVQLCCFGFSIDLLRSLERQLGFVPEIYLVSDGQYGIIDEETGKWNGVTNELLSGRGDLALDLVMTETRLKEISYSIPYLPLALNILVKKDGPLKNGNALHSWLQPFSVYLWVAILGTCNLILMVVWWLDRKSPSGHHRIFKESDENGFTMLDAMSYVWGVAFSKDIGAERTPRSISARCVSTVYASMALILANTYCANMMAFLVEDHYTLPIDGITDPKLVDTSYYPPAGFQLGILNDSYSEAYFRNHINNDIRQLYETNIKNNLLNNLTEGINRLENGEINGFVDDYLSLRKANNKIANCHFGLAGPTFYTSGLAFAMPKNSPWLEEINKVVFDMKQNGTIDLLEKMHFDEKMCSSSIAKELSVLNLSGLFLALAVTIGFCFLALLIEVLAIFLLVRFRHHLGALGKFAVRLLFDVEKGEEHLIMLQYSSEKKRKCVHLDVVKMNVATHKSLRDSINTVTSLGTPQLERGLEAAERKTRQLANGSFVSNLTSDSMLMPFTNDGFYGDNLTSTVTPL</sequence>
<evidence type="ECO:0000259" key="21">
    <source>
        <dbReference type="SMART" id="SM00918"/>
    </source>
</evidence>
<evidence type="ECO:0000256" key="17">
    <source>
        <dbReference type="PIRSR" id="PIRSR601508-2"/>
    </source>
</evidence>
<dbReference type="SUPFAM" id="SSF53822">
    <property type="entry name" value="Periplasmic binding protein-like I"/>
    <property type="match status" value="1"/>
</dbReference>
<feature type="transmembrane region" description="Helical" evidence="19">
    <location>
        <begin position="774"/>
        <end position="800"/>
    </location>
</feature>
<evidence type="ECO:0000259" key="20">
    <source>
        <dbReference type="SMART" id="SM00079"/>
    </source>
</evidence>
<evidence type="ECO:0000256" key="6">
    <source>
        <dbReference type="ARBA" id="ARBA00023018"/>
    </source>
</evidence>
<evidence type="ECO:0000256" key="4">
    <source>
        <dbReference type="ARBA" id="ARBA00022692"/>
    </source>
</evidence>
<dbReference type="PANTHER" id="PTHR18966">
    <property type="entry name" value="IONOTROPIC GLUTAMATE RECEPTOR"/>
    <property type="match status" value="1"/>
</dbReference>
<proteinExistence type="predicted"/>
<dbReference type="EMBL" id="CALNXJ010000038">
    <property type="protein sequence ID" value="CAH3143754.1"/>
    <property type="molecule type" value="Genomic_DNA"/>
</dbReference>
<evidence type="ECO:0000256" key="19">
    <source>
        <dbReference type="SAM" id="Phobius"/>
    </source>
</evidence>
<dbReference type="Pfam" id="PF10613">
    <property type="entry name" value="Lig_chan-Glu_bd"/>
    <property type="match status" value="1"/>
</dbReference>
<keyword evidence="6" id="KW-0770">Synapse</keyword>
<evidence type="ECO:0000256" key="11">
    <source>
        <dbReference type="ARBA" id="ARBA00023180"/>
    </source>
</evidence>
<keyword evidence="3" id="KW-1003">Cell membrane</keyword>
<keyword evidence="12" id="KW-0628">Postsynaptic cell membrane</keyword>
<evidence type="ECO:0000256" key="1">
    <source>
        <dbReference type="ARBA" id="ARBA00004651"/>
    </source>
</evidence>
<keyword evidence="10" id="KW-0675">Receptor</keyword>
<feature type="site" description="Interaction with the cone snail toxin Con-ikot-ikot" evidence="17">
    <location>
        <position position="649"/>
    </location>
</feature>
<evidence type="ECO:0000256" key="16">
    <source>
        <dbReference type="PIRSR" id="PIRSR601508-1"/>
    </source>
</evidence>
<keyword evidence="18" id="KW-1015">Disulfide bond</keyword>
<keyword evidence="7" id="KW-0175">Coiled coil</keyword>
<keyword evidence="4 19" id="KW-0812">Transmembrane</keyword>
<evidence type="ECO:0000256" key="15">
    <source>
        <dbReference type="ARBA" id="ARBA00034100"/>
    </source>
</evidence>
<dbReference type="GO" id="GO:0038023">
    <property type="term" value="F:signaling receptor activity"/>
    <property type="evidence" value="ECO:0007669"/>
    <property type="project" value="InterPro"/>
</dbReference>
<dbReference type="Pfam" id="PF00060">
    <property type="entry name" value="Lig_chan"/>
    <property type="match status" value="1"/>
</dbReference>
<organism evidence="22 23">
    <name type="scientific">Pocillopora meandrina</name>
    <dbReference type="NCBI Taxonomy" id="46732"/>
    <lineage>
        <taxon>Eukaryota</taxon>
        <taxon>Metazoa</taxon>
        <taxon>Cnidaria</taxon>
        <taxon>Anthozoa</taxon>
        <taxon>Hexacorallia</taxon>
        <taxon>Scleractinia</taxon>
        <taxon>Astrocoeniina</taxon>
        <taxon>Pocilloporidae</taxon>
        <taxon>Pocillopora</taxon>
    </lineage>
</organism>
<dbReference type="InterPro" id="IPR028082">
    <property type="entry name" value="Peripla_BP_I"/>
</dbReference>
<keyword evidence="13" id="KW-1071">Ligand-gated ion channel</keyword>
<dbReference type="AlphaFoldDB" id="A0AAU9XCM1"/>
<dbReference type="InterPro" id="IPR015683">
    <property type="entry name" value="Ionotropic_Glu_rcpt"/>
</dbReference>
<feature type="binding site" evidence="16">
    <location>
        <position position="471"/>
    </location>
    <ligand>
        <name>L-glutamate</name>
        <dbReference type="ChEBI" id="CHEBI:29985"/>
    </ligand>
</feature>
<dbReference type="InterPro" id="IPR001828">
    <property type="entry name" value="ANF_lig-bd_rcpt"/>
</dbReference>
<feature type="domain" description="Ionotropic glutamate receptor C-terminal" evidence="20">
    <location>
        <begin position="383"/>
        <end position="755"/>
    </location>
</feature>
<evidence type="ECO:0000256" key="14">
    <source>
        <dbReference type="ARBA" id="ARBA00023303"/>
    </source>
</evidence>
<keyword evidence="9 19" id="KW-0472">Membrane</keyword>
<dbReference type="InterPro" id="IPR001508">
    <property type="entry name" value="Iono_Glu_rcpt_met"/>
</dbReference>
<dbReference type="GO" id="GO:0043226">
    <property type="term" value="C:organelle"/>
    <property type="evidence" value="ECO:0007669"/>
    <property type="project" value="UniProtKB-ARBA"/>
</dbReference>
<evidence type="ECO:0000256" key="3">
    <source>
        <dbReference type="ARBA" id="ARBA00022475"/>
    </source>
</evidence>
<evidence type="ECO:0000256" key="13">
    <source>
        <dbReference type="ARBA" id="ARBA00023286"/>
    </source>
</evidence>
<dbReference type="Proteomes" id="UP001159428">
    <property type="component" value="Unassembled WGS sequence"/>
</dbReference>
<keyword evidence="8" id="KW-0406">Ion transport</keyword>
<dbReference type="Gene3D" id="3.40.190.10">
    <property type="entry name" value="Periplasmic binding protein-like II"/>
    <property type="match status" value="2"/>
</dbReference>
<feature type="binding site" evidence="16">
    <location>
        <position position="690"/>
    </location>
    <ligand>
        <name>L-glutamate</name>
        <dbReference type="ChEBI" id="CHEBI:29985"/>
    </ligand>
</feature>
<accession>A0AAU9XCM1</accession>
<evidence type="ECO:0000313" key="22">
    <source>
        <dbReference type="EMBL" id="CAH3143754.1"/>
    </source>
</evidence>
<evidence type="ECO:0000256" key="10">
    <source>
        <dbReference type="ARBA" id="ARBA00023170"/>
    </source>
</evidence>
<dbReference type="SMART" id="SM00918">
    <property type="entry name" value="Lig_chan-Glu_bd"/>
    <property type="match status" value="1"/>
</dbReference>
<dbReference type="SUPFAM" id="SSF53850">
    <property type="entry name" value="Periplasmic binding protein-like II"/>
    <property type="match status" value="1"/>
</dbReference>
<dbReference type="Gene3D" id="1.10.287.70">
    <property type="match status" value="1"/>
</dbReference>
<dbReference type="PRINTS" id="PR00177">
    <property type="entry name" value="NMDARECEPTOR"/>
</dbReference>
<dbReference type="SMART" id="SM00079">
    <property type="entry name" value="PBPe"/>
    <property type="match status" value="1"/>
</dbReference>
<evidence type="ECO:0000256" key="5">
    <source>
        <dbReference type="ARBA" id="ARBA00022989"/>
    </source>
</evidence>
<evidence type="ECO:0008006" key="24">
    <source>
        <dbReference type="Google" id="ProtNLM"/>
    </source>
</evidence>
<feature type="transmembrane region" description="Helical" evidence="19">
    <location>
        <begin position="586"/>
        <end position="607"/>
    </location>
</feature>
<keyword evidence="5 19" id="KW-1133">Transmembrane helix</keyword>
<dbReference type="InterPro" id="IPR019594">
    <property type="entry name" value="Glu/Gly-bd"/>
</dbReference>
<feature type="domain" description="Ionotropic glutamate receptor L-glutamate and glycine-binding" evidence="21">
    <location>
        <begin position="392"/>
        <end position="456"/>
    </location>
</feature>
<evidence type="ECO:0000256" key="7">
    <source>
        <dbReference type="ARBA" id="ARBA00023054"/>
    </source>
</evidence>
<keyword evidence="23" id="KW-1185">Reference proteome</keyword>
<evidence type="ECO:0000256" key="9">
    <source>
        <dbReference type="ARBA" id="ARBA00023136"/>
    </source>
</evidence>